<evidence type="ECO:0000313" key="3">
    <source>
        <dbReference type="EMBL" id="MES0874922.1"/>
    </source>
</evidence>
<feature type="domain" description="Thioredoxin" evidence="2">
    <location>
        <begin position="27"/>
        <end position="167"/>
    </location>
</feature>
<dbReference type="PANTHER" id="PTHR42852:SF18">
    <property type="entry name" value="CHROMOSOME UNDETERMINED SCAFFOLD_47, WHOLE GENOME SHOTGUN SEQUENCE"/>
    <property type="match status" value="1"/>
</dbReference>
<reference evidence="3 4" key="1">
    <citation type="submission" date="2024-06" db="EMBL/GenBank/DDBJ databases">
        <authorList>
            <person name="Li Z."/>
            <person name="Jiang Y."/>
        </authorList>
    </citation>
    <scope>NUCLEOTIDE SEQUENCE [LARGE SCALE GENOMIC DNA]</scope>
    <source>
        <strain evidence="3 4">HSW-8</strain>
    </source>
</reference>
<sequence length="186" mass="19756">MIRRNLKRLLRIATLALCGVLPPVQALEIGEAAPALVAMQPDGRALALASLRGQVVYVDFWASWCAPCLQAMPALDALQRRYGARGFAVIGVNVDTERKAALRMLERVGVGFAIVLDPQGRWPEAFGLSAMPSGYLLDRAGVVRFVKAGYMAKDLPQIEAAVLTLLGDDGDAKTMAPRAATGGAAP</sequence>
<evidence type="ECO:0000256" key="1">
    <source>
        <dbReference type="SAM" id="SignalP"/>
    </source>
</evidence>
<keyword evidence="4" id="KW-1185">Reference proteome</keyword>
<dbReference type="PANTHER" id="PTHR42852">
    <property type="entry name" value="THIOL:DISULFIDE INTERCHANGE PROTEIN DSBE"/>
    <property type="match status" value="1"/>
</dbReference>
<dbReference type="InterPro" id="IPR013740">
    <property type="entry name" value="Redoxin"/>
</dbReference>
<feature type="signal peptide" evidence="1">
    <location>
        <begin position="1"/>
        <end position="26"/>
    </location>
</feature>
<dbReference type="EMBL" id="JBEPIJ010000017">
    <property type="protein sequence ID" value="MES0874922.1"/>
    <property type="molecule type" value="Genomic_DNA"/>
</dbReference>
<dbReference type="RefSeq" id="WP_352890305.1">
    <property type="nucleotide sequence ID" value="NZ_JBEPIJ010000017.1"/>
</dbReference>
<feature type="chain" id="PRO_5046710835" evidence="1">
    <location>
        <begin position="27"/>
        <end position="186"/>
    </location>
</feature>
<keyword evidence="1" id="KW-0732">Signal</keyword>
<dbReference type="InterPro" id="IPR013766">
    <property type="entry name" value="Thioredoxin_domain"/>
</dbReference>
<gene>
    <name evidence="3" type="ORF">ABSH63_13030</name>
</gene>
<proteinExistence type="predicted"/>
<dbReference type="CDD" id="cd02966">
    <property type="entry name" value="TlpA_like_family"/>
    <property type="match status" value="1"/>
</dbReference>
<dbReference type="Gene3D" id="3.40.30.10">
    <property type="entry name" value="Glutaredoxin"/>
    <property type="match status" value="1"/>
</dbReference>
<dbReference type="Pfam" id="PF08534">
    <property type="entry name" value="Redoxin"/>
    <property type="match status" value="1"/>
</dbReference>
<accession>A0ABV2ACH2</accession>
<dbReference type="SUPFAM" id="SSF52833">
    <property type="entry name" value="Thioredoxin-like"/>
    <property type="match status" value="1"/>
</dbReference>
<dbReference type="PROSITE" id="PS51352">
    <property type="entry name" value="THIOREDOXIN_2"/>
    <property type="match status" value="1"/>
</dbReference>
<evidence type="ECO:0000313" key="4">
    <source>
        <dbReference type="Proteomes" id="UP001465331"/>
    </source>
</evidence>
<dbReference type="Proteomes" id="UP001465331">
    <property type="component" value="Unassembled WGS sequence"/>
</dbReference>
<comment type="caution">
    <text evidence="3">The sequence shown here is derived from an EMBL/GenBank/DDBJ whole genome shotgun (WGS) entry which is preliminary data.</text>
</comment>
<organism evidence="3 4">
    <name type="scientific">Sinimarinibacterium thermocellulolyticum</name>
    <dbReference type="NCBI Taxonomy" id="3170016"/>
    <lineage>
        <taxon>Bacteria</taxon>
        <taxon>Pseudomonadati</taxon>
        <taxon>Pseudomonadota</taxon>
        <taxon>Gammaproteobacteria</taxon>
        <taxon>Nevskiales</taxon>
        <taxon>Nevskiaceae</taxon>
        <taxon>Sinimarinibacterium</taxon>
    </lineage>
</organism>
<evidence type="ECO:0000259" key="2">
    <source>
        <dbReference type="PROSITE" id="PS51352"/>
    </source>
</evidence>
<name>A0ABV2ACH2_9GAMM</name>
<dbReference type="InterPro" id="IPR036249">
    <property type="entry name" value="Thioredoxin-like_sf"/>
</dbReference>
<protein>
    <submittedName>
        <fullName evidence="3">TlpA disulfide reductase family protein</fullName>
    </submittedName>
</protein>
<dbReference type="InterPro" id="IPR050553">
    <property type="entry name" value="Thioredoxin_ResA/DsbE_sf"/>
</dbReference>